<protein>
    <submittedName>
        <fullName evidence="1">Uncharacterized protein</fullName>
    </submittedName>
</protein>
<organism evidence="1 2">
    <name type="scientific">Melastoma candidum</name>
    <dbReference type="NCBI Taxonomy" id="119954"/>
    <lineage>
        <taxon>Eukaryota</taxon>
        <taxon>Viridiplantae</taxon>
        <taxon>Streptophyta</taxon>
        <taxon>Embryophyta</taxon>
        <taxon>Tracheophyta</taxon>
        <taxon>Spermatophyta</taxon>
        <taxon>Magnoliopsida</taxon>
        <taxon>eudicotyledons</taxon>
        <taxon>Gunneridae</taxon>
        <taxon>Pentapetalae</taxon>
        <taxon>rosids</taxon>
        <taxon>malvids</taxon>
        <taxon>Myrtales</taxon>
        <taxon>Melastomataceae</taxon>
        <taxon>Melastomatoideae</taxon>
        <taxon>Melastomateae</taxon>
        <taxon>Melastoma</taxon>
    </lineage>
</organism>
<name>A0ACB9SA52_9MYRT</name>
<evidence type="ECO:0000313" key="2">
    <source>
        <dbReference type="Proteomes" id="UP001057402"/>
    </source>
</evidence>
<dbReference type="EMBL" id="CM042880">
    <property type="protein sequence ID" value="KAI4388107.1"/>
    <property type="molecule type" value="Genomic_DNA"/>
</dbReference>
<evidence type="ECO:0000313" key="1">
    <source>
        <dbReference type="EMBL" id="KAI4388107.1"/>
    </source>
</evidence>
<accession>A0ACB9SA52</accession>
<keyword evidence="2" id="KW-1185">Reference proteome</keyword>
<reference evidence="2" key="1">
    <citation type="journal article" date="2023" name="Front. Plant Sci.">
        <title>Chromosomal-level genome assembly of Melastoma candidum provides insights into trichome evolution.</title>
        <authorList>
            <person name="Zhong Y."/>
            <person name="Wu W."/>
            <person name="Sun C."/>
            <person name="Zou P."/>
            <person name="Liu Y."/>
            <person name="Dai S."/>
            <person name="Zhou R."/>
        </authorList>
    </citation>
    <scope>NUCLEOTIDE SEQUENCE [LARGE SCALE GENOMIC DNA]</scope>
</reference>
<comment type="caution">
    <text evidence="1">The sequence shown here is derived from an EMBL/GenBank/DDBJ whole genome shotgun (WGS) entry which is preliminary data.</text>
</comment>
<proteinExistence type="predicted"/>
<gene>
    <name evidence="1" type="ORF">MLD38_000468</name>
</gene>
<sequence>MFDSAHLTPPQPPPPGLLDLHPNSSSGASTPPLWPTSPSADAYLTLSPASRTQAILRGQRELMELVRNLPESSYELSLKDLVDLPPPRVLLDEDKRPSIDCDRVTEGDGSGSGRRRRRRRRSGFGYGDNMGKEQRQQQEGMMLRMVFPVYTGAAAARGRKGVENRGQRKERSEEECSAGEKEWWRKRDGDSEGGGSSRKSSSSGSSRSNSANSSSTIIAVRNGNGNRNGNGDENENENENERGCWSFLRRKNSC</sequence>
<dbReference type="Proteomes" id="UP001057402">
    <property type="component" value="Chromosome 1"/>
</dbReference>